<dbReference type="Proteomes" id="UP001185922">
    <property type="component" value="Unassembled WGS sequence"/>
</dbReference>
<dbReference type="Pfam" id="PF05235">
    <property type="entry name" value="CHAD"/>
    <property type="match status" value="1"/>
</dbReference>
<gene>
    <name evidence="3" type="ORF">R3Q15_17310</name>
</gene>
<feature type="domain" description="CHAD" evidence="2">
    <location>
        <begin position="209"/>
        <end position="497"/>
    </location>
</feature>
<dbReference type="Pfam" id="PF01928">
    <property type="entry name" value="CYTH"/>
    <property type="match status" value="1"/>
</dbReference>
<dbReference type="PANTHER" id="PTHR39339:SF1">
    <property type="entry name" value="CHAD DOMAIN-CONTAINING PROTEIN"/>
    <property type="match status" value="1"/>
</dbReference>
<dbReference type="PROSITE" id="PS51708">
    <property type="entry name" value="CHAD"/>
    <property type="match status" value="1"/>
</dbReference>
<evidence type="ECO:0000313" key="4">
    <source>
        <dbReference type="Proteomes" id="UP001185922"/>
    </source>
</evidence>
<sequence>MAASEQVEVELKFDVDPGHVAPDLRALPGVVSATAPETFSLDATYFDTENLDLAGNRITMRRRTGGTDQGWHLKRPTDIPGTRRELHVGFDEAPADGDVPEALVTPVLALTRCRPLTPVAVISTTRTVTRLLGVDDEPLAELAEDLVTTQSLLPGGHSQQWAEWEFELLSGGTGKLLKAADKVLRAGGGRSSSSASKLARAIGSTPTVHKPRLSKRPTALELVITDIAMHRNSLIAYDPLVREDAEDAVHQMRVSCRRLRSVLSGYPTVLDAERTAHIGAELKLLARILGDARDSEVQLELDQSLLRGENASPELLAALAGAETRTHDRAIRAAHAAMSSKRYFTLLDSVDALLASPPPGPDAELPATDVVDKAIAKSRKHIRKAQAELAGLTEGSDEWQEQLHTIRKRAKRLRYSIDATEPLNKKKYRAIGAVAKKIQSALGDHNDIRINRAQLATIVEDGKLSAADMFIVGRLDARLEAASDRAVAEYRKAAKDL</sequence>
<comment type="caution">
    <text evidence="3">The sequence shown here is derived from an EMBL/GenBank/DDBJ whole genome shotgun (WGS) entry which is preliminary data.</text>
</comment>
<dbReference type="SMART" id="SM01118">
    <property type="entry name" value="CYTH"/>
    <property type="match status" value="1"/>
</dbReference>
<dbReference type="InterPro" id="IPR007899">
    <property type="entry name" value="CHAD_dom"/>
</dbReference>
<evidence type="ECO:0000259" key="1">
    <source>
        <dbReference type="PROSITE" id="PS51707"/>
    </source>
</evidence>
<protein>
    <submittedName>
        <fullName evidence="3">CYTH and CHAD domain-containing protein</fullName>
    </submittedName>
</protein>
<dbReference type="AlphaFoldDB" id="A0AAE4UAL2"/>
<dbReference type="SMART" id="SM00880">
    <property type="entry name" value="CHAD"/>
    <property type="match status" value="1"/>
</dbReference>
<dbReference type="InterPro" id="IPR038186">
    <property type="entry name" value="CHAD_dom_sf"/>
</dbReference>
<evidence type="ECO:0000313" key="3">
    <source>
        <dbReference type="EMBL" id="MDV6313623.1"/>
    </source>
</evidence>
<dbReference type="CDD" id="cd07374">
    <property type="entry name" value="CYTH-like_Pase"/>
    <property type="match status" value="1"/>
</dbReference>
<feature type="domain" description="CYTH" evidence="1">
    <location>
        <begin position="6"/>
        <end position="208"/>
    </location>
</feature>
<dbReference type="Gene3D" id="2.40.320.10">
    <property type="entry name" value="Hypothetical Protein Pfu-838710-001"/>
    <property type="match status" value="1"/>
</dbReference>
<dbReference type="PANTHER" id="PTHR39339">
    <property type="entry name" value="SLR1444 PROTEIN"/>
    <property type="match status" value="1"/>
</dbReference>
<reference evidence="3" key="1">
    <citation type="submission" date="2023-10" db="EMBL/GenBank/DDBJ databases">
        <title>Development of a sustainable strategy for remediation of hydrocarbon-contaminated territories based on the waste exchange concept.</title>
        <authorList>
            <person name="Krivoruchko A."/>
        </authorList>
    </citation>
    <scope>NUCLEOTIDE SEQUENCE</scope>
    <source>
        <strain evidence="3">IEGM 1279</strain>
    </source>
</reference>
<dbReference type="InterPro" id="IPR033469">
    <property type="entry name" value="CYTH-like_dom_sf"/>
</dbReference>
<proteinExistence type="predicted"/>
<dbReference type="EMBL" id="JAWLKH010000020">
    <property type="protein sequence ID" value="MDV6313623.1"/>
    <property type="molecule type" value="Genomic_DNA"/>
</dbReference>
<dbReference type="Gene3D" id="1.40.20.10">
    <property type="entry name" value="CHAD domain"/>
    <property type="match status" value="1"/>
</dbReference>
<dbReference type="InterPro" id="IPR023577">
    <property type="entry name" value="CYTH_domain"/>
</dbReference>
<dbReference type="PROSITE" id="PS51707">
    <property type="entry name" value="CYTH"/>
    <property type="match status" value="1"/>
</dbReference>
<organism evidence="3 4">
    <name type="scientific">Gordonia amicalis</name>
    <dbReference type="NCBI Taxonomy" id="89053"/>
    <lineage>
        <taxon>Bacteria</taxon>
        <taxon>Bacillati</taxon>
        <taxon>Actinomycetota</taxon>
        <taxon>Actinomycetes</taxon>
        <taxon>Mycobacteriales</taxon>
        <taxon>Gordoniaceae</taxon>
        <taxon>Gordonia</taxon>
    </lineage>
</organism>
<dbReference type="RefSeq" id="WP_006434928.1">
    <property type="nucleotide sequence ID" value="NZ_CP096596.1"/>
</dbReference>
<evidence type="ECO:0000259" key="2">
    <source>
        <dbReference type="PROSITE" id="PS51708"/>
    </source>
</evidence>
<dbReference type="SUPFAM" id="SSF55154">
    <property type="entry name" value="CYTH-like phosphatases"/>
    <property type="match status" value="1"/>
</dbReference>
<name>A0AAE4UAL2_9ACTN</name>
<accession>A0AAE4UAL2</accession>